<sequence length="350" mass="41277">MDRVQTVHDHVTSPLLSPFSPCDHSLSSDWLVSGLSGIPGISSRVKTALPSHLNDLKKENFSLKLRIYFLEERIQQKFEDSSDEIYRTNIELKVEVESLKQELQEKQQLLDKAQYVHLPVSHSSSSCLCGRVRVLERETVKFYQHLKRSEPSSYQAEALRCQEQNRHRSALSQLMLKLQPDQHSTIWPNQIIQLQKQNYITYWKDATKSQKKMELYLKLKRDYKPAEYLSCVKEHKLRKTLSRYRLSDHRLAVERGRHRQRWQPREQRLCSLCSQRELETEEHFLIHCDHYHSIRSHYFTRFQQLEPHFMALPNSEKLNHILGENSISITTAAKYVTACHKLRESASGQN</sequence>
<dbReference type="GO" id="GO:0008017">
    <property type="term" value="F:microtubule binding"/>
    <property type="evidence" value="ECO:0007669"/>
    <property type="project" value="TreeGrafter"/>
</dbReference>
<dbReference type="PANTHER" id="PTHR46930">
    <property type="entry name" value="CDK5 REGULATORY SUBUNIT-ASSOCIATED PROTEIN 2"/>
    <property type="match status" value="1"/>
</dbReference>
<dbReference type="AlphaFoldDB" id="A0A8C2GE86"/>
<dbReference type="GO" id="GO:0043015">
    <property type="term" value="F:gamma-tubulin binding"/>
    <property type="evidence" value="ECO:0007669"/>
    <property type="project" value="TreeGrafter"/>
</dbReference>
<dbReference type="GO" id="GO:0046600">
    <property type="term" value="P:negative regulation of centriole replication"/>
    <property type="evidence" value="ECO:0007669"/>
    <property type="project" value="TreeGrafter"/>
</dbReference>
<keyword evidence="3" id="KW-0175">Coiled coil</keyword>
<keyword evidence="2" id="KW-0963">Cytoplasm</keyword>
<dbReference type="GO" id="GO:0000132">
    <property type="term" value="P:establishment of mitotic spindle orientation"/>
    <property type="evidence" value="ECO:0007669"/>
    <property type="project" value="TreeGrafter"/>
</dbReference>
<protein>
    <recommendedName>
        <fullName evidence="4">Centrosomin N-terminal motif 1 domain-containing protein</fullName>
    </recommendedName>
</protein>
<organism evidence="5 6">
    <name type="scientific">Cyprinus carpio</name>
    <name type="common">Common carp</name>
    <dbReference type="NCBI Taxonomy" id="7962"/>
    <lineage>
        <taxon>Eukaryota</taxon>
        <taxon>Metazoa</taxon>
        <taxon>Chordata</taxon>
        <taxon>Craniata</taxon>
        <taxon>Vertebrata</taxon>
        <taxon>Euteleostomi</taxon>
        <taxon>Actinopterygii</taxon>
        <taxon>Neopterygii</taxon>
        <taxon>Teleostei</taxon>
        <taxon>Ostariophysi</taxon>
        <taxon>Cypriniformes</taxon>
        <taxon>Cyprinidae</taxon>
        <taxon>Cyprininae</taxon>
        <taxon>Cyprinus</taxon>
    </lineage>
</organism>
<dbReference type="GO" id="GO:0090266">
    <property type="term" value="P:regulation of mitotic cell cycle spindle assembly checkpoint"/>
    <property type="evidence" value="ECO:0007669"/>
    <property type="project" value="TreeGrafter"/>
</dbReference>
<dbReference type="Proteomes" id="UP000694701">
    <property type="component" value="Unplaced"/>
</dbReference>
<dbReference type="Pfam" id="PF07989">
    <property type="entry name" value="Cnn_1N"/>
    <property type="match status" value="1"/>
</dbReference>
<dbReference type="GO" id="GO:0001578">
    <property type="term" value="P:microtubule bundle formation"/>
    <property type="evidence" value="ECO:0007669"/>
    <property type="project" value="TreeGrafter"/>
</dbReference>
<feature type="coiled-coil region" evidence="3">
    <location>
        <begin position="89"/>
        <end position="116"/>
    </location>
</feature>
<dbReference type="GO" id="GO:0000242">
    <property type="term" value="C:pericentriolar material"/>
    <property type="evidence" value="ECO:0007669"/>
    <property type="project" value="TreeGrafter"/>
</dbReference>
<evidence type="ECO:0000256" key="2">
    <source>
        <dbReference type="ARBA" id="ARBA00022490"/>
    </source>
</evidence>
<evidence type="ECO:0000313" key="6">
    <source>
        <dbReference type="Proteomes" id="UP000694701"/>
    </source>
</evidence>
<name>A0A8C2GE86_CYPCA</name>
<dbReference type="InterPro" id="IPR042791">
    <property type="entry name" value="CDK5RAP2"/>
</dbReference>
<evidence type="ECO:0000313" key="5">
    <source>
        <dbReference type="Ensembl" id="ENSCCRP00020068318.1"/>
    </source>
</evidence>
<evidence type="ECO:0000256" key="1">
    <source>
        <dbReference type="ARBA" id="ARBA00004496"/>
    </source>
</evidence>
<dbReference type="GO" id="GO:0005737">
    <property type="term" value="C:cytoplasm"/>
    <property type="evidence" value="ECO:0007669"/>
    <property type="project" value="UniProtKB-SubCell"/>
</dbReference>
<dbReference type="PANTHER" id="PTHR46930:SF1">
    <property type="entry name" value="CDK5 REGULATORY SUBUNIT-ASSOCIATED PROTEIN 2"/>
    <property type="match status" value="1"/>
</dbReference>
<accession>A0A8C2GE86</accession>
<reference evidence="5" key="1">
    <citation type="submission" date="2025-08" db="UniProtKB">
        <authorList>
            <consortium name="Ensembl"/>
        </authorList>
    </citation>
    <scope>IDENTIFICATION</scope>
</reference>
<dbReference type="Ensembl" id="ENSCCRT00020075115.1">
    <property type="protein sequence ID" value="ENSCCRP00020068318.1"/>
    <property type="gene ID" value="ENSCCRG00020032034.1"/>
</dbReference>
<dbReference type="GO" id="GO:0035371">
    <property type="term" value="C:microtubule plus-end"/>
    <property type="evidence" value="ECO:0007669"/>
    <property type="project" value="TreeGrafter"/>
</dbReference>
<dbReference type="GO" id="GO:0007059">
    <property type="term" value="P:chromosome segregation"/>
    <property type="evidence" value="ECO:0007669"/>
    <property type="project" value="TreeGrafter"/>
</dbReference>
<evidence type="ECO:0000259" key="4">
    <source>
        <dbReference type="Pfam" id="PF07989"/>
    </source>
</evidence>
<proteinExistence type="predicted"/>
<feature type="domain" description="Centrosomin N-terminal motif 1" evidence="4">
    <location>
        <begin position="51"/>
        <end position="114"/>
    </location>
</feature>
<dbReference type="InterPro" id="IPR012943">
    <property type="entry name" value="Cnn_1N"/>
</dbReference>
<dbReference type="GO" id="GO:0007099">
    <property type="term" value="P:centriole replication"/>
    <property type="evidence" value="ECO:0007669"/>
    <property type="project" value="TreeGrafter"/>
</dbReference>
<comment type="subcellular location">
    <subcellularLocation>
        <location evidence="1">Cytoplasm</location>
    </subcellularLocation>
</comment>
<dbReference type="GO" id="GO:0097431">
    <property type="term" value="C:mitotic spindle pole"/>
    <property type="evidence" value="ECO:0007669"/>
    <property type="project" value="TreeGrafter"/>
</dbReference>
<evidence type="ECO:0000256" key="3">
    <source>
        <dbReference type="SAM" id="Coils"/>
    </source>
</evidence>